<keyword evidence="2" id="KW-1185">Reference proteome</keyword>
<organism evidence="1 2">
    <name type="scientific">Suillus plorans</name>
    <dbReference type="NCBI Taxonomy" id="116603"/>
    <lineage>
        <taxon>Eukaryota</taxon>
        <taxon>Fungi</taxon>
        <taxon>Dikarya</taxon>
        <taxon>Basidiomycota</taxon>
        <taxon>Agaricomycotina</taxon>
        <taxon>Agaricomycetes</taxon>
        <taxon>Agaricomycetidae</taxon>
        <taxon>Boletales</taxon>
        <taxon>Suillineae</taxon>
        <taxon>Suillaceae</taxon>
        <taxon>Suillus</taxon>
    </lineage>
</organism>
<dbReference type="EMBL" id="JABBWE010000009">
    <property type="protein sequence ID" value="KAG1800262.1"/>
    <property type="molecule type" value="Genomic_DNA"/>
</dbReference>
<proteinExistence type="predicted"/>
<protein>
    <submittedName>
        <fullName evidence="1">Uncharacterized protein</fullName>
    </submittedName>
</protein>
<dbReference type="AlphaFoldDB" id="A0A9P7DQ66"/>
<sequence length="79" mass="9323">MPFREISRDVKLAAINLYEHNMLSLEQILDCVGFSESTFWRVRKLWQETDVVQHNYGAAGRPRALHFDDISYLIRLVNQ</sequence>
<dbReference type="Proteomes" id="UP000719766">
    <property type="component" value="Unassembled WGS sequence"/>
</dbReference>
<dbReference type="Pfam" id="PF13384">
    <property type="entry name" value="HTH_23"/>
    <property type="match status" value="1"/>
</dbReference>
<gene>
    <name evidence="1" type="ORF">HD556DRAFT_1215256</name>
</gene>
<reference evidence="1" key="1">
    <citation type="journal article" date="2020" name="New Phytol.">
        <title>Comparative genomics reveals dynamic genome evolution in host specialist ectomycorrhizal fungi.</title>
        <authorList>
            <person name="Lofgren L.A."/>
            <person name="Nguyen N.H."/>
            <person name="Vilgalys R."/>
            <person name="Ruytinx J."/>
            <person name="Liao H.L."/>
            <person name="Branco S."/>
            <person name="Kuo A."/>
            <person name="LaButti K."/>
            <person name="Lipzen A."/>
            <person name="Andreopoulos W."/>
            <person name="Pangilinan J."/>
            <person name="Riley R."/>
            <person name="Hundley H."/>
            <person name="Na H."/>
            <person name="Barry K."/>
            <person name="Grigoriev I.V."/>
            <person name="Stajich J.E."/>
            <person name="Kennedy P.G."/>
        </authorList>
    </citation>
    <scope>NUCLEOTIDE SEQUENCE</scope>
    <source>
        <strain evidence="1">S12</strain>
    </source>
</reference>
<dbReference type="InterPro" id="IPR009057">
    <property type="entry name" value="Homeodomain-like_sf"/>
</dbReference>
<name>A0A9P7DQ66_9AGAM</name>
<evidence type="ECO:0000313" key="1">
    <source>
        <dbReference type="EMBL" id="KAG1800262.1"/>
    </source>
</evidence>
<evidence type="ECO:0000313" key="2">
    <source>
        <dbReference type="Proteomes" id="UP000719766"/>
    </source>
</evidence>
<dbReference type="RefSeq" id="XP_041164248.1">
    <property type="nucleotide sequence ID" value="XM_041296664.1"/>
</dbReference>
<dbReference type="OrthoDB" id="2994945at2759"/>
<accession>A0A9P7DQ66</accession>
<comment type="caution">
    <text evidence="1">The sequence shown here is derived from an EMBL/GenBank/DDBJ whole genome shotgun (WGS) entry which is preliminary data.</text>
</comment>
<dbReference type="SUPFAM" id="SSF46689">
    <property type="entry name" value="Homeodomain-like"/>
    <property type="match status" value="1"/>
</dbReference>
<feature type="non-terminal residue" evidence="1">
    <location>
        <position position="79"/>
    </location>
</feature>
<dbReference type="GeneID" id="64590428"/>